<reference evidence="1 2" key="1">
    <citation type="submission" date="2023-05" db="EMBL/GenBank/DDBJ databases">
        <title>Actinoplanes sp. NEAU-A12 genome sequencing.</title>
        <authorList>
            <person name="Wang Z.-S."/>
        </authorList>
    </citation>
    <scope>NUCLEOTIDE SEQUENCE [LARGE SCALE GENOMIC DNA]</scope>
    <source>
        <strain evidence="1 2">NEAU-A12</strain>
    </source>
</reference>
<organism evidence="1 2">
    <name type="scientific">Actinoplanes sandaracinus</name>
    <dbReference type="NCBI Taxonomy" id="3045177"/>
    <lineage>
        <taxon>Bacteria</taxon>
        <taxon>Bacillati</taxon>
        <taxon>Actinomycetota</taxon>
        <taxon>Actinomycetes</taxon>
        <taxon>Micromonosporales</taxon>
        <taxon>Micromonosporaceae</taxon>
        <taxon>Actinoplanes</taxon>
    </lineage>
</organism>
<dbReference type="RefSeq" id="WP_282761772.1">
    <property type="nucleotide sequence ID" value="NZ_JASCTH010000012.1"/>
</dbReference>
<keyword evidence="2" id="KW-1185">Reference proteome</keyword>
<accession>A0ABT6WMH7</accession>
<evidence type="ECO:0000313" key="2">
    <source>
        <dbReference type="Proteomes" id="UP001241758"/>
    </source>
</evidence>
<dbReference type="EMBL" id="JASCTH010000012">
    <property type="protein sequence ID" value="MDI6100946.1"/>
    <property type="molecule type" value="Genomic_DNA"/>
</dbReference>
<dbReference type="PANTHER" id="PTHR10285">
    <property type="entry name" value="URIDINE KINASE"/>
    <property type="match status" value="1"/>
</dbReference>
<evidence type="ECO:0000313" key="1">
    <source>
        <dbReference type="EMBL" id="MDI6100946.1"/>
    </source>
</evidence>
<protein>
    <submittedName>
        <fullName evidence="1">Uridine kinase</fullName>
    </submittedName>
</protein>
<dbReference type="GO" id="GO:0016301">
    <property type="term" value="F:kinase activity"/>
    <property type="evidence" value="ECO:0007669"/>
    <property type="project" value="UniProtKB-KW"/>
</dbReference>
<dbReference type="SUPFAM" id="SSF52540">
    <property type="entry name" value="P-loop containing nucleoside triphosphate hydrolases"/>
    <property type="match status" value="1"/>
</dbReference>
<proteinExistence type="predicted"/>
<dbReference type="InterPro" id="IPR027417">
    <property type="entry name" value="P-loop_NTPase"/>
</dbReference>
<gene>
    <name evidence="1" type="ORF">QLQ12_20235</name>
</gene>
<name>A0ABT6WMH7_9ACTN</name>
<dbReference type="Gene3D" id="3.40.50.300">
    <property type="entry name" value="P-loop containing nucleotide triphosphate hydrolases"/>
    <property type="match status" value="1"/>
</dbReference>
<keyword evidence="1" id="KW-0808">Transferase</keyword>
<keyword evidence="1" id="KW-0418">Kinase</keyword>
<sequence length="217" mass="23936">MLSARRRVLSEIADAILHDPACVRVGVDGPDGSGKTVLAGELAGLLRERGRPVVAVSIDDFHHVRAIRYRRGRDSPEGFWLDSYDYGRFRADVLEPFAPGGSRRYRPAAHDLATDAVLDHAPRQAPPDAVLVVDGLFLHRDELAGAWDLSVFLDVPFTETARRMAARDGTPADPGHPGMRRYVEAQRIYFAACDPRRRASAVVDNSEVDAPRLTWSA</sequence>
<comment type="caution">
    <text evidence="1">The sequence shown here is derived from an EMBL/GenBank/DDBJ whole genome shotgun (WGS) entry which is preliminary data.</text>
</comment>
<dbReference type="Proteomes" id="UP001241758">
    <property type="component" value="Unassembled WGS sequence"/>
</dbReference>